<evidence type="ECO:0000313" key="3">
    <source>
        <dbReference type="EMBL" id="AUR82054.1"/>
    </source>
</evidence>
<dbReference type="Pfam" id="PF25513">
    <property type="entry name" value="P2_C"/>
    <property type="match status" value="1"/>
</dbReference>
<evidence type="ECO:0000259" key="1">
    <source>
        <dbReference type="Pfam" id="PF18628"/>
    </source>
</evidence>
<dbReference type="InterPro" id="IPR041377">
    <property type="entry name" value="P2_N"/>
</dbReference>
<dbReference type="EMBL" id="MG592402">
    <property type="protein sequence ID" value="AUR82054.1"/>
    <property type="molecule type" value="Genomic_DNA"/>
</dbReference>
<accession>A0A2I7QKY3</accession>
<gene>
    <name evidence="3" type="ORF">NVP1020O_12</name>
</gene>
<feature type="domain" description="Viral coat protein P2 C-terminal" evidence="2">
    <location>
        <begin position="148"/>
        <end position="278"/>
    </location>
</feature>
<reference evidence="3 4" key="1">
    <citation type="submission" date="2017-11" db="EMBL/GenBank/DDBJ databases">
        <title>A major lineage of nontailed dsDNA viruses as unrecognized killers of marine bacteria.</title>
        <authorList>
            <person name="Kauffman K.M."/>
            <person name="Hussain F.A."/>
            <person name="Yang J."/>
            <person name="Arevalo P."/>
            <person name="Brown J.M."/>
            <person name="Chang W.K."/>
            <person name="VanInsberghe D."/>
            <person name="Elsherbini J."/>
            <person name="Cutler M.B."/>
            <person name="Kelly L."/>
            <person name="Polz M.F."/>
        </authorList>
    </citation>
    <scope>NUCLEOTIDE SEQUENCE [LARGE SCALE GENOMIC DNA]</scope>
</reference>
<dbReference type="Pfam" id="PF18628">
    <property type="entry name" value="P2_N"/>
    <property type="match status" value="1"/>
</dbReference>
<proteinExistence type="predicted"/>
<dbReference type="Proteomes" id="UP000272598">
    <property type="component" value="Segment"/>
</dbReference>
<name>A0A2I7QKY3_9VIRU</name>
<keyword evidence="4" id="KW-1185">Reference proteome</keyword>
<dbReference type="InterPro" id="IPR053751">
    <property type="entry name" value="Viral_Major_Capsid_sf"/>
</dbReference>
<sequence>MAFRSNKILPNFNGVGAGQTATLDVPIGSTYHQVAFEIAGVTPAQLTNFKVLLNGIPHIELPSVEILNTLNKFDGRLNSAGVFVLDFERFGLLTRQARELTAIGTGMGDADPNQVRTFQIQMDIDAAATSPSIKATATTSPASMSGLVRKIRLFNRNPTGAGLFEVSDLPKGDMINKVFFHAAASSDIDALSVEIDNYVKFERSAALNSDIQQSDGVRMPAPTMFVFDPTELGYGAEVVDTVYPEGTPRAGQNVSDLRFKLRMAGAQAQLLIVEYLGAVER</sequence>
<evidence type="ECO:0000259" key="2">
    <source>
        <dbReference type="Pfam" id="PF25513"/>
    </source>
</evidence>
<protein>
    <submittedName>
        <fullName evidence="3">Double jelly roll capsid protein</fullName>
    </submittedName>
</protein>
<organism evidence="3 4">
    <name type="scientific">Vibrio phage 1.020.O._10N.222.48.A2</name>
    <dbReference type="NCBI Taxonomy" id="1881450"/>
    <lineage>
        <taxon>Viruses</taxon>
        <taxon>Varidnaviria</taxon>
        <taxon>Abadenavirae</taxon>
        <taxon>Produgelaviricota</taxon>
        <taxon>Belvinaviricetes</taxon>
        <taxon>Vinavirales</taxon>
        <taxon>Autolykiviridae</taxon>
        <taxon>Oliviavirus</taxon>
        <taxon>Oliviavirus viph1020o</taxon>
        <taxon>Paulavirus viph1020o</taxon>
    </lineage>
</organism>
<feature type="domain" description="Viral coat protein P2 N-terminal" evidence="1">
    <location>
        <begin position="9"/>
        <end position="139"/>
    </location>
</feature>
<dbReference type="Gene3D" id="2.60.120.730">
    <property type="match status" value="2"/>
</dbReference>
<dbReference type="InterPro" id="IPR057915">
    <property type="entry name" value="P2_C"/>
</dbReference>
<evidence type="ECO:0000313" key="4">
    <source>
        <dbReference type="Proteomes" id="UP000272598"/>
    </source>
</evidence>